<feature type="compositionally biased region" description="Basic and acidic residues" evidence="1">
    <location>
        <begin position="529"/>
        <end position="540"/>
    </location>
</feature>
<accession>A0A0P1KQ53</accession>
<dbReference type="AlphaFoldDB" id="A0A0P1KQ53"/>
<protein>
    <submittedName>
        <fullName evidence="2">LAQU0S04e10154g1_1</fullName>
    </submittedName>
</protein>
<dbReference type="EMBL" id="LN890563">
    <property type="protein sequence ID" value="CUS22185.1"/>
    <property type="molecule type" value="Genomic_DNA"/>
</dbReference>
<feature type="compositionally biased region" description="Basic residues" evidence="1">
    <location>
        <begin position="308"/>
        <end position="321"/>
    </location>
</feature>
<feature type="compositionally biased region" description="Polar residues" evidence="1">
    <location>
        <begin position="104"/>
        <end position="126"/>
    </location>
</feature>
<feature type="region of interest" description="Disordered" evidence="1">
    <location>
        <begin position="1"/>
        <end position="126"/>
    </location>
</feature>
<feature type="compositionally biased region" description="Polar residues" evidence="1">
    <location>
        <begin position="664"/>
        <end position="673"/>
    </location>
</feature>
<organism evidence="2 3">
    <name type="scientific">Lachancea quebecensis</name>
    <dbReference type="NCBI Taxonomy" id="1654605"/>
    <lineage>
        <taxon>Eukaryota</taxon>
        <taxon>Fungi</taxon>
        <taxon>Dikarya</taxon>
        <taxon>Ascomycota</taxon>
        <taxon>Saccharomycotina</taxon>
        <taxon>Saccharomycetes</taxon>
        <taxon>Saccharomycetales</taxon>
        <taxon>Saccharomycetaceae</taxon>
        <taxon>Lachancea</taxon>
    </lineage>
</organism>
<feature type="region of interest" description="Disordered" evidence="1">
    <location>
        <begin position="220"/>
        <end position="454"/>
    </location>
</feature>
<sequence length="929" mass="103808">MELASPENSFEPLSTLKNEKHTNQADAEISTDNSTGAHLNNYKHSGGQGTESEIGTRPAFGEAEDAHAGLGPEATEPRPGQHPRETVALTEHVTEEKHPVLAATSESKNDNGTTTESNSSDLQSIQSQVRFHSDAIAQLGKKVHQVETSVCSNDEDLNQVLGNLTSATKNLAHNQSVLENKLEDLLKNQVNTDSSVNNLLEKLDQVSQLLNKAARNNTLLASAPPQQIHRGPGRPPKTRNGLASAAAALSMTSKDTLPDSSVGVPRSKRIFQDSDSATSAEESGTTAANRTATRSIPSSAPDQELPPVKKRGPGRPPKRRNHWAEKKREALAQSASQAGAEYHGDEQPEPTGEDSGEKNGEGNGETEFSAFEEAKVEEESLPATPSDDGTQAGPSSMRADDLCSEQKPHRGRGRPSTKSSDKPPPLTQAQIKRQQELERRRDAREQMLVSMKYSDRNKAKLFMESNKELLKAMREEERKKRMTAFSYDSAGPIPNTIGGNTPSPKPPSSSESRHHPAFLPISQDSSAQSEHEAALREEFHGTSSENFLESRPPSHEDGREATPHSETTNEPTEEPMLASMAVSSSFNTPDPGVVPRKVGILSMLNEDVDDPESSNKRQLPDIYKSDFDPEFPNKREKLDDEEKRDFRSMIPMLPEKKDNRGRPANSSSSGDNSTALLLASPVELICRNGYFYRKSDREVPITTGTYLEFKFKSKEDDLIRLTMSQEDYAELTKQDRINAYFLKPEIKEETEFASAILSKIVLTEKYVNSLEYFLMEFRWENRLVGLGLKLRESKRTWQRRKALFALFEFWRDKSREKRGFPEFTMMHAVKEMENYRIFINRSVSWFYNHITLLKMVLFELCDNTDTQWREWMFPREQPLPVLGGSITEDNFNEAIDEVLALIFLEDGTENRDSRASSMPNIPSDSATEN</sequence>
<dbReference type="OrthoDB" id="4067996at2759"/>
<feature type="compositionally biased region" description="Basic and acidic residues" evidence="1">
    <location>
        <begin position="613"/>
        <end position="647"/>
    </location>
</feature>
<feature type="compositionally biased region" description="Basic and acidic residues" evidence="1">
    <location>
        <begin position="552"/>
        <end position="563"/>
    </location>
</feature>
<dbReference type="Proteomes" id="UP000236544">
    <property type="component" value="Unassembled WGS sequence"/>
</dbReference>
<gene>
    <name evidence="2" type="ORF">LAQU0_S04e10154g</name>
</gene>
<keyword evidence="3" id="KW-1185">Reference proteome</keyword>
<feature type="compositionally biased region" description="Low complexity" evidence="1">
    <location>
        <begin position="273"/>
        <end position="288"/>
    </location>
</feature>
<feature type="region of interest" description="Disordered" evidence="1">
    <location>
        <begin position="484"/>
        <end position="574"/>
    </location>
</feature>
<feature type="compositionally biased region" description="Basic and acidic residues" evidence="1">
    <location>
        <begin position="398"/>
        <end position="408"/>
    </location>
</feature>
<evidence type="ECO:0000313" key="3">
    <source>
        <dbReference type="Proteomes" id="UP000236544"/>
    </source>
</evidence>
<feature type="compositionally biased region" description="Polar residues" evidence="1">
    <location>
        <begin position="915"/>
        <end position="929"/>
    </location>
</feature>
<feature type="compositionally biased region" description="Polar residues" evidence="1">
    <location>
        <begin position="1"/>
        <end position="16"/>
    </location>
</feature>
<name>A0A0P1KQ53_9SACH</name>
<feature type="region of interest" description="Disordered" evidence="1">
    <location>
        <begin position="605"/>
        <end position="673"/>
    </location>
</feature>
<evidence type="ECO:0000256" key="1">
    <source>
        <dbReference type="SAM" id="MobiDB-lite"/>
    </source>
</evidence>
<feature type="region of interest" description="Disordered" evidence="1">
    <location>
        <begin position="910"/>
        <end position="929"/>
    </location>
</feature>
<feature type="compositionally biased region" description="Polar residues" evidence="1">
    <location>
        <begin position="289"/>
        <end position="301"/>
    </location>
</feature>
<evidence type="ECO:0000313" key="2">
    <source>
        <dbReference type="EMBL" id="CUS22185.1"/>
    </source>
</evidence>
<proteinExistence type="predicted"/>
<feature type="compositionally biased region" description="Basic and acidic residues" evidence="1">
    <location>
        <begin position="433"/>
        <end position="445"/>
    </location>
</feature>
<reference evidence="3" key="1">
    <citation type="submission" date="2015-10" db="EMBL/GenBank/DDBJ databases">
        <authorList>
            <person name="Devillers H."/>
        </authorList>
    </citation>
    <scope>NUCLEOTIDE SEQUENCE [LARGE SCALE GENOMIC DNA]</scope>
</reference>